<sequence length="71" mass="7831">MANVEEVVKAAALVIARAALNLFAVDQHRWSDRPCPTCRQITAMIGEPWGCYAYQLRKKSTDHDGPGTDAD</sequence>
<protein>
    <submittedName>
        <fullName evidence="1">Uncharacterized protein</fullName>
    </submittedName>
</protein>
<proteinExistence type="predicted"/>
<organism evidence="1">
    <name type="scientific">marine sediment metagenome</name>
    <dbReference type="NCBI Taxonomy" id="412755"/>
    <lineage>
        <taxon>unclassified sequences</taxon>
        <taxon>metagenomes</taxon>
        <taxon>ecological metagenomes</taxon>
    </lineage>
</organism>
<gene>
    <name evidence="1" type="ORF">LCGC14_2468450</name>
</gene>
<reference evidence="1" key="1">
    <citation type="journal article" date="2015" name="Nature">
        <title>Complex archaea that bridge the gap between prokaryotes and eukaryotes.</title>
        <authorList>
            <person name="Spang A."/>
            <person name="Saw J.H."/>
            <person name="Jorgensen S.L."/>
            <person name="Zaremba-Niedzwiedzka K."/>
            <person name="Martijn J."/>
            <person name="Lind A.E."/>
            <person name="van Eijk R."/>
            <person name="Schleper C."/>
            <person name="Guy L."/>
            <person name="Ettema T.J."/>
        </authorList>
    </citation>
    <scope>NUCLEOTIDE SEQUENCE</scope>
</reference>
<evidence type="ECO:0000313" key="1">
    <source>
        <dbReference type="EMBL" id="KKL19139.1"/>
    </source>
</evidence>
<accession>A0A0F9BB18</accession>
<dbReference type="AlphaFoldDB" id="A0A0F9BB18"/>
<dbReference type="EMBL" id="LAZR01038598">
    <property type="protein sequence ID" value="KKL19139.1"/>
    <property type="molecule type" value="Genomic_DNA"/>
</dbReference>
<name>A0A0F9BB18_9ZZZZ</name>
<comment type="caution">
    <text evidence="1">The sequence shown here is derived from an EMBL/GenBank/DDBJ whole genome shotgun (WGS) entry which is preliminary data.</text>
</comment>